<organism evidence="2 3">
    <name type="scientific">Alligator mississippiensis</name>
    <name type="common">American alligator</name>
    <dbReference type="NCBI Taxonomy" id="8496"/>
    <lineage>
        <taxon>Eukaryota</taxon>
        <taxon>Metazoa</taxon>
        <taxon>Chordata</taxon>
        <taxon>Craniata</taxon>
        <taxon>Vertebrata</taxon>
        <taxon>Euteleostomi</taxon>
        <taxon>Archelosauria</taxon>
        <taxon>Archosauria</taxon>
        <taxon>Crocodylia</taxon>
        <taxon>Alligatoridae</taxon>
        <taxon>Alligatorinae</taxon>
        <taxon>Alligator</taxon>
    </lineage>
</organism>
<reference evidence="2 3" key="1">
    <citation type="journal article" date="2012" name="Genome Biol.">
        <title>Sequencing three crocodilian genomes to illuminate the evolution of archosaurs and amniotes.</title>
        <authorList>
            <person name="St John J.A."/>
            <person name="Braun E.L."/>
            <person name="Isberg S.R."/>
            <person name="Miles L.G."/>
            <person name="Chong A.Y."/>
            <person name="Gongora J."/>
            <person name="Dalzell P."/>
            <person name="Moran C."/>
            <person name="Bed'hom B."/>
            <person name="Abzhanov A."/>
            <person name="Burgess S.C."/>
            <person name="Cooksey A.M."/>
            <person name="Castoe T.A."/>
            <person name="Crawford N.G."/>
            <person name="Densmore L.D."/>
            <person name="Drew J.C."/>
            <person name="Edwards S.V."/>
            <person name="Faircloth B.C."/>
            <person name="Fujita M.K."/>
            <person name="Greenwold M.J."/>
            <person name="Hoffmann F.G."/>
            <person name="Howard J.M."/>
            <person name="Iguchi T."/>
            <person name="Janes D.E."/>
            <person name="Khan S.Y."/>
            <person name="Kohno S."/>
            <person name="de Koning A.J."/>
            <person name="Lance S.L."/>
            <person name="McCarthy F.M."/>
            <person name="McCormack J.E."/>
            <person name="Merchant M.E."/>
            <person name="Peterson D.G."/>
            <person name="Pollock D.D."/>
            <person name="Pourmand N."/>
            <person name="Raney B.J."/>
            <person name="Roessler K.A."/>
            <person name="Sanford J.R."/>
            <person name="Sawyer R.H."/>
            <person name="Schmidt C.J."/>
            <person name="Triplett E.W."/>
            <person name="Tuberville T.D."/>
            <person name="Venegas-Anaya M."/>
            <person name="Howard J.T."/>
            <person name="Jarvis E.D."/>
            <person name="Guillette L.J.Jr."/>
            <person name="Glenn T.C."/>
            <person name="Green R.E."/>
            <person name="Ray D.A."/>
        </authorList>
    </citation>
    <scope>NUCLEOTIDE SEQUENCE [LARGE SCALE GENOMIC DNA]</scope>
    <source>
        <strain evidence="2">KSC_2009_1</strain>
    </source>
</reference>
<comment type="caution">
    <text evidence="2">The sequence shown here is derived from an EMBL/GenBank/DDBJ whole genome shotgun (WGS) entry which is preliminary data.</text>
</comment>
<feature type="compositionally biased region" description="Pro residues" evidence="1">
    <location>
        <begin position="50"/>
        <end position="66"/>
    </location>
</feature>
<name>A0A151MA15_ALLMI</name>
<evidence type="ECO:0000256" key="1">
    <source>
        <dbReference type="SAM" id="MobiDB-lite"/>
    </source>
</evidence>
<protein>
    <submittedName>
        <fullName evidence="2">Uncharacterized protein</fullName>
    </submittedName>
</protein>
<feature type="compositionally biased region" description="Polar residues" evidence="1">
    <location>
        <begin position="24"/>
        <end position="39"/>
    </location>
</feature>
<sequence>MMWPCRLDCASMQGSSMAKFEHVATSSAQGQANTQNCTRRLTPHDNPTWDQPPPPRGRGWAQPPPTRTNGRRINKHGSYGSTSEAEMA</sequence>
<accession>A0A151MA15</accession>
<dbReference type="Proteomes" id="UP000050525">
    <property type="component" value="Unassembled WGS sequence"/>
</dbReference>
<feature type="compositionally biased region" description="Polar residues" evidence="1">
    <location>
        <begin position="79"/>
        <end position="88"/>
    </location>
</feature>
<proteinExistence type="predicted"/>
<dbReference type="AlphaFoldDB" id="A0A151MA15"/>
<gene>
    <name evidence="2" type="ORF">Y1Q_0001580</name>
</gene>
<evidence type="ECO:0000313" key="2">
    <source>
        <dbReference type="EMBL" id="KYO21342.1"/>
    </source>
</evidence>
<feature type="region of interest" description="Disordered" evidence="1">
    <location>
        <begin position="22"/>
        <end position="88"/>
    </location>
</feature>
<keyword evidence="3" id="KW-1185">Reference proteome</keyword>
<dbReference type="EMBL" id="AKHW03006295">
    <property type="protein sequence ID" value="KYO21342.1"/>
    <property type="molecule type" value="Genomic_DNA"/>
</dbReference>
<evidence type="ECO:0000313" key="3">
    <source>
        <dbReference type="Proteomes" id="UP000050525"/>
    </source>
</evidence>